<dbReference type="OrthoDB" id="10028886at2759"/>
<reference evidence="25" key="1">
    <citation type="journal article" date="2010" name="Nat. Biotechnol.">
        <title>Draft genome sequence of the oilseed species Ricinus communis.</title>
        <authorList>
            <person name="Chan A.P."/>
            <person name="Crabtree J."/>
            <person name="Zhao Q."/>
            <person name="Lorenzi H."/>
            <person name="Orvis J."/>
            <person name="Puiu D."/>
            <person name="Melake-Berhan A."/>
            <person name="Jones K.M."/>
            <person name="Redman J."/>
            <person name="Chen G."/>
            <person name="Cahoon E.B."/>
            <person name="Gedil M."/>
            <person name="Stanke M."/>
            <person name="Haas B.J."/>
            <person name="Wortman J.R."/>
            <person name="Fraser-Liggett C.M."/>
            <person name="Ravel J."/>
            <person name="Rabinowicz P.D."/>
        </authorList>
    </citation>
    <scope>NUCLEOTIDE SEQUENCE [LARGE SCALE GENOMIC DNA]</scope>
    <source>
        <strain evidence="25">cv. Hale</strain>
    </source>
</reference>
<comment type="pathway">
    <text evidence="4">Cofactor biosynthesis; thiamine diphosphate biosynthesis; thiamine phosphate from 4-amino-2-methyl-5-diphosphomethylpyrimidine and 4-methyl-5-(2-phosphoethyl)-thiazole: step 1/1.</text>
</comment>
<dbReference type="EC" id="2.7.4.7" evidence="24"/>
<dbReference type="GO" id="GO:0008972">
    <property type="term" value="F:phosphomethylpyrimidine kinase activity"/>
    <property type="evidence" value="ECO:0000318"/>
    <property type="project" value="GO_Central"/>
</dbReference>
<comment type="similarity">
    <text evidence="21">Belongs to the thiamine-phosphate synthase family.</text>
</comment>
<evidence type="ECO:0000256" key="13">
    <source>
        <dbReference type="ARBA" id="ARBA00022946"/>
    </source>
</evidence>
<dbReference type="FunCoup" id="B9SXF8">
    <property type="interactions" value="674"/>
</dbReference>
<evidence type="ECO:0000256" key="15">
    <source>
        <dbReference type="ARBA" id="ARBA00023268"/>
    </source>
</evidence>
<dbReference type="eggNOG" id="KOG2598">
    <property type="taxonomic scope" value="Eukaryota"/>
</dbReference>
<sequence>MAFCGILSNSSSIFNKERVAQRSRFSNWKVNQTLMTMEGNGAAANKKIPHVLSVAGSDSGAGAGIQADLKACAARGVYCSTVITAVTAQNTAGVQGVDIVRNDFVAEQLKSVLSDMQVDVVKTGMLPSIGIVKILHQNLREFPVRALVVDPVMVSTSGDVLAGPSIVSCFREELLPMANIVTPNIKEASALLGGMPLETLADMRSAAKLLHALGPQNVLVKGGDLPDSLDAVDIFFDGEDYHELRSSRIKTRNTHGTGCTLASCIAAELAKGSPMLSAVKVAKCYIETALEYSKDIFIGNGRQGPFDHLLRLKSSVQNSGRQGTFNPNNLFLYAVPDSRMNKMWGRPMVDATREAIEGGATIVQLREKNTETRDFINTAKACLEICRSHGVPLLINDRVDVALACDADGVHVGQSDIPARTARILLGPDKIIGVSCKTPEQAQQAWIDGADYIGCGGVYPTTTKANNSTVGFDGLKAVCLASKLPVVAIGGINATNAVSVMESGVANLKGVAVVSALFDKESVLDATRNLHAILTEAASRTNETYM</sequence>
<comment type="cofactor">
    <cofactor evidence="2">
        <name>Mg(2+)</name>
        <dbReference type="ChEBI" id="CHEBI:18420"/>
    </cofactor>
</comment>
<evidence type="ECO:0000256" key="12">
    <source>
        <dbReference type="ARBA" id="ARBA00022842"/>
    </source>
</evidence>
<dbReference type="SUPFAM" id="SSF51391">
    <property type="entry name" value="Thiamin phosphate synthase"/>
    <property type="match status" value="1"/>
</dbReference>
<keyword evidence="13" id="KW-0809">Transit peptide</keyword>
<evidence type="ECO:0000256" key="10">
    <source>
        <dbReference type="ARBA" id="ARBA00022777"/>
    </source>
</evidence>
<dbReference type="GO" id="GO:0004789">
    <property type="term" value="F:thiamine-phosphate diphosphorylase activity"/>
    <property type="evidence" value="ECO:0007669"/>
    <property type="project" value="UniProtKB-EC"/>
</dbReference>
<dbReference type="FunFam" id="3.20.20.70:FF:000104">
    <property type="entry name" value="Thiamine biosynthetic bifunctional enzyme"/>
    <property type="match status" value="1"/>
</dbReference>
<evidence type="ECO:0000259" key="22">
    <source>
        <dbReference type="Pfam" id="PF02581"/>
    </source>
</evidence>
<dbReference type="NCBIfam" id="TIGR00097">
    <property type="entry name" value="HMP-P_kinase"/>
    <property type="match status" value="1"/>
</dbReference>
<evidence type="ECO:0000256" key="19">
    <source>
        <dbReference type="ARBA" id="ARBA00047883"/>
    </source>
</evidence>
<dbReference type="GO" id="GO:0009228">
    <property type="term" value="P:thiamine biosynthetic process"/>
    <property type="evidence" value="ECO:0000318"/>
    <property type="project" value="GO_Central"/>
</dbReference>
<comment type="catalytic activity">
    <reaction evidence="1">
        <text>4-amino-5-hydroxymethyl-2-methylpyrimidine + ATP = 4-amino-2-methyl-5-(phosphooxymethyl)pyrimidine + ADP + H(+)</text>
        <dbReference type="Rhea" id="RHEA:23096"/>
        <dbReference type="ChEBI" id="CHEBI:15378"/>
        <dbReference type="ChEBI" id="CHEBI:16892"/>
        <dbReference type="ChEBI" id="CHEBI:30616"/>
        <dbReference type="ChEBI" id="CHEBI:58354"/>
        <dbReference type="ChEBI" id="CHEBI:456216"/>
        <dbReference type="EC" id="2.7.1.49"/>
    </reaction>
</comment>
<comment type="subcellular location">
    <subcellularLocation>
        <location evidence="3">Plastid</location>
        <location evidence="3">Chloroplast</location>
    </subcellularLocation>
</comment>
<evidence type="ECO:0000256" key="6">
    <source>
        <dbReference type="ARBA" id="ARBA00022640"/>
    </source>
</evidence>
<dbReference type="UniPathway" id="UPA00060">
    <property type="reaction ID" value="UER00141"/>
</dbReference>
<dbReference type="KEGG" id="rcu:8267035"/>
<dbReference type="InterPro" id="IPR029056">
    <property type="entry name" value="Ribokinase-like"/>
</dbReference>
<keyword evidence="12" id="KW-0460">Magnesium</keyword>
<evidence type="ECO:0000256" key="11">
    <source>
        <dbReference type="ARBA" id="ARBA00022840"/>
    </source>
</evidence>
<dbReference type="OMA" id="GHIFPTN"/>
<comment type="catalytic activity">
    <reaction evidence="19">
        <text>2-[(2R,5Z)-2-carboxy-4-methylthiazol-5(2H)-ylidene]ethyl phosphate + 4-amino-2-methyl-5-(diphosphooxymethyl)pyrimidine + 2 H(+) = thiamine phosphate + CO2 + diphosphate</text>
        <dbReference type="Rhea" id="RHEA:47844"/>
        <dbReference type="ChEBI" id="CHEBI:15378"/>
        <dbReference type="ChEBI" id="CHEBI:16526"/>
        <dbReference type="ChEBI" id="CHEBI:33019"/>
        <dbReference type="ChEBI" id="CHEBI:37575"/>
        <dbReference type="ChEBI" id="CHEBI:57841"/>
        <dbReference type="ChEBI" id="CHEBI:62899"/>
        <dbReference type="EC" id="2.5.1.3"/>
    </reaction>
</comment>
<dbReference type="GO" id="GO:0008902">
    <property type="term" value="F:hydroxymethylpyrimidine kinase activity"/>
    <property type="evidence" value="ECO:0000318"/>
    <property type="project" value="GO_Central"/>
</dbReference>
<dbReference type="CDD" id="cd01169">
    <property type="entry name" value="HMPP_kinase"/>
    <property type="match status" value="1"/>
</dbReference>
<dbReference type="Gene3D" id="3.40.1190.20">
    <property type="match status" value="1"/>
</dbReference>
<evidence type="ECO:0000256" key="4">
    <source>
        <dbReference type="ARBA" id="ARBA00005165"/>
    </source>
</evidence>
<proteinExistence type="inferred from homology"/>
<protein>
    <submittedName>
        <fullName evidence="24">Phosphomethylpyrimidine kinase, putative</fullName>
        <ecNumber evidence="24">2.5.1.3</ecNumber>
        <ecNumber evidence="24">2.7.4.7</ecNumber>
    </submittedName>
</protein>
<evidence type="ECO:0000256" key="14">
    <source>
        <dbReference type="ARBA" id="ARBA00022977"/>
    </source>
</evidence>
<keyword evidence="14" id="KW-0784">Thiamine biosynthesis</keyword>
<evidence type="ECO:0000256" key="2">
    <source>
        <dbReference type="ARBA" id="ARBA00001946"/>
    </source>
</evidence>
<feature type="domain" description="Pyridoxamine kinase/Phosphomethylpyrimidine kinase" evidence="23">
    <location>
        <begin position="58"/>
        <end position="301"/>
    </location>
</feature>
<evidence type="ECO:0000256" key="16">
    <source>
        <dbReference type="ARBA" id="ARBA00037917"/>
    </source>
</evidence>
<keyword evidence="5" id="KW-0150">Chloroplast</keyword>
<keyword evidence="8" id="KW-0479">Metal-binding</keyword>
<dbReference type="InParanoid" id="B9SXF8"/>
<comment type="function">
    <text evidence="20">Essential for thiamine biosynthesis. Bifunctional enzyme that catalyzes the phosphorylation of hydroxymethylpyrimidine phosphate (HMP-P) to HMP-PP and condenses 4-methyl-5-(beta-hydroxyethyl)thiazole monophosphate (THZ-P) and 2-methyl-4-amino-5-hydroxymethyl pyrimidine pyrophosphate (HMP-PP) to form thiamine monophosphate (TMP).</text>
</comment>
<dbReference type="Gene3D" id="3.20.20.70">
    <property type="entry name" value="Aldolase class I"/>
    <property type="match status" value="1"/>
</dbReference>
<dbReference type="GO" id="GO:0009229">
    <property type="term" value="P:thiamine diphosphate biosynthetic process"/>
    <property type="evidence" value="ECO:0007669"/>
    <property type="project" value="UniProtKB-UniPathway"/>
</dbReference>
<dbReference type="EC" id="2.5.1.3" evidence="24"/>
<evidence type="ECO:0000313" key="24">
    <source>
        <dbReference type="EMBL" id="EEF31708.1"/>
    </source>
</evidence>
<comment type="pathway">
    <text evidence="16">Cofactor biosynthesis; thiamine diphosphate biosynthesis; 4-amino-2-methyl-5-diphosphomethylpyrimidine from 5-amino-1-(5-phospho-D-ribosyl)imidazole: step 2/3.</text>
</comment>
<dbReference type="GO" id="GO:0009507">
    <property type="term" value="C:chloroplast"/>
    <property type="evidence" value="ECO:0000318"/>
    <property type="project" value="GO_Central"/>
</dbReference>
<keyword evidence="9" id="KW-0547">Nucleotide-binding</keyword>
<dbReference type="PANTHER" id="PTHR20858:SF17">
    <property type="entry name" value="HYDROXYMETHYLPYRIMIDINE_PHOSPHOMETHYLPYRIMIDINE KINASE THI20-RELATED"/>
    <property type="match status" value="1"/>
</dbReference>
<dbReference type="InterPro" id="IPR022998">
    <property type="entry name" value="ThiamineP_synth_TenI"/>
</dbReference>
<evidence type="ECO:0000256" key="7">
    <source>
        <dbReference type="ARBA" id="ARBA00022679"/>
    </source>
</evidence>
<keyword evidence="15" id="KW-0511">Multifunctional enzyme</keyword>
<evidence type="ECO:0000256" key="21">
    <source>
        <dbReference type="ARBA" id="ARBA00061123"/>
    </source>
</evidence>
<dbReference type="InterPro" id="IPR013749">
    <property type="entry name" value="PM/HMP-P_kinase-1"/>
</dbReference>
<evidence type="ECO:0000313" key="25">
    <source>
        <dbReference type="Proteomes" id="UP000008311"/>
    </source>
</evidence>
<evidence type="ECO:0000256" key="9">
    <source>
        <dbReference type="ARBA" id="ARBA00022741"/>
    </source>
</evidence>
<dbReference type="InterPro" id="IPR004399">
    <property type="entry name" value="HMP/HMP-P_kinase_dom"/>
</dbReference>
<dbReference type="STRING" id="3988.B9SXF8"/>
<dbReference type="InterPro" id="IPR013785">
    <property type="entry name" value="Aldolase_TIM"/>
</dbReference>
<keyword evidence="6" id="KW-0934">Plastid</keyword>
<dbReference type="Proteomes" id="UP000008311">
    <property type="component" value="Unassembled WGS sequence"/>
</dbReference>
<evidence type="ECO:0000256" key="5">
    <source>
        <dbReference type="ARBA" id="ARBA00022528"/>
    </source>
</evidence>
<keyword evidence="25" id="KW-1185">Reference proteome</keyword>
<evidence type="ECO:0000256" key="18">
    <source>
        <dbReference type="ARBA" id="ARBA00047851"/>
    </source>
</evidence>
<organism evidence="24 25">
    <name type="scientific">Ricinus communis</name>
    <name type="common">Castor bean</name>
    <dbReference type="NCBI Taxonomy" id="3988"/>
    <lineage>
        <taxon>Eukaryota</taxon>
        <taxon>Viridiplantae</taxon>
        <taxon>Streptophyta</taxon>
        <taxon>Embryophyta</taxon>
        <taxon>Tracheophyta</taxon>
        <taxon>Spermatophyta</taxon>
        <taxon>Magnoliopsida</taxon>
        <taxon>eudicotyledons</taxon>
        <taxon>Gunneridae</taxon>
        <taxon>Pentapetalae</taxon>
        <taxon>rosids</taxon>
        <taxon>fabids</taxon>
        <taxon>Malpighiales</taxon>
        <taxon>Euphorbiaceae</taxon>
        <taxon>Acalyphoideae</taxon>
        <taxon>Acalypheae</taxon>
        <taxon>Ricinus</taxon>
    </lineage>
</organism>
<dbReference type="FunFam" id="3.40.1190.20:FF:000040">
    <property type="entry name" value="Thiamine biosynthetic bifunctional enzyme TH1, chloroplastic"/>
    <property type="match status" value="1"/>
</dbReference>
<evidence type="ECO:0000256" key="20">
    <source>
        <dbReference type="ARBA" id="ARBA00054297"/>
    </source>
</evidence>
<name>B9SXF8_RICCO</name>
<dbReference type="NCBIfam" id="TIGR00693">
    <property type="entry name" value="thiE"/>
    <property type="match status" value="1"/>
</dbReference>
<dbReference type="GO" id="GO:0005524">
    <property type="term" value="F:ATP binding"/>
    <property type="evidence" value="ECO:0007669"/>
    <property type="project" value="UniProtKB-KW"/>
</dbReference>
<feature type="domain" description="Thiamine phosphate synthase/TenI" evidence="22">
    <location>
        <begin position="332"/>
        <end position="517"/>
    </location>
</feature>
<dbReference type="AlphaFoldDB" id="B9SXF8"/>
<dbReference type="Pfam" id="PF08543">
    <property type="entry name" value="Phos_pyr_kin"/>
    <property type="match status" value="1"/>
</dbReference>
<dbReference type="PANTHER" id="PTHR20858">
    <property type="entry name" value="PHOSPHOMETHYLPYRIMIDINE KINASE"/>
    <property type="match status" value="1"/>
</dbReference>
<accession>B9SXF8</accession>
<dbReference type="SUPFAM" id="SSF53613">
    <property type="entry name" value="Ribokinase-like"/>
    <property type="match status" value="1"/>
</dbReference>
<comment type="catalytic activity">
    <reaction evidence="17">
        <text>4-methyl-5-(2-phosphooxyethyl)-thiazole + 4-amino-2-methyl-5-(diphosphooxymethyl)pyrimidine + H(+) = thiamine phosphate + diphosphate</text>
        <dbReference type="Rhea" id="RHEA:22328"/>
        <dbReference type="ChEBI" id="CHEBI:15378"/>
        <dbReference type="ChEBI" id="CHEBI:33019"/>
        <dbReference type="ChEBI" id="CHEBI:37575"/>
        <dbReference type="ChEBI" id="CHEBI:57841"/>
        <dbReference type="ChEBI" id="CHEBI:58296"/>
        <dbReference type="EC" id="2.5.1.3"/>
    </reaction>
</comment>
<dbReference type="Pfam" id="PF02581">
    <property type="entry name" value="TMP-TENI"/>
    <property type="match status" value="1"/>
</dbReference>
<evidence type="ECO:0000256" key="17">
    <source>
        <dbReference type="ARBA" id="ARBA00047334"/>
    </source>
</evidence>
<dbReference type="InterPro" id="IPR036206">
    <property type="entry name" value="ThiamineP_synth_sf"/>
</dbReference>
<dbReference type="GO" id="GO:0046872">
    <property type="term" value="F:metal ion binding"/>
    <property type="evidence" value="ECO:0007669"/>
    <property type="project" value="UniProtKB-KW"/>
</dbReference>
<evidence type="ECO:0000256" key="8">
    <source>
        <dbReference type="ARBA" id="ARBA00022723"/>
    </source>
</evidence>
<dbReference type="InterPro" id="IPR034291">
    <property type="entry name" value="TMP_synthase"/>
</dbReference>
<dbReference type="EMBL" id="EQ974224">
    <property type="protein sequence ID" value="EEF31708.1"/>
    <property type="molecule type" value="Genomic_DNA"/>
</dbReference>
<comment type="catalytic activity">
    <reaction evidence="18">
        <text>2-(2-carboxy-4-methylthiazol-5-yl)ethyl phosphate + 4-amino-2-methyl-5-(diphosphooxymethyl)pyrimidine + 2 H(+) = thiamine phosphate + CO2 + diphosphate</text>
        <dbReference type="Rhea" id="RHEA:47848"/>
        <dbReference type="ChEBI" id="CHEBI:15378"/>
        <dbReference type="ChEBI" id="CHEBI:16526"/>
        <dbReference type="ChEBI" id="CHEBI:33019"/>
        <dbReference type="ChEBI" id="CHEBI:37575"/>
        <dbReference type="ChEBI" id="CHEBI:57841"/>
        <dbReference type="ChEBI" id="CHEBI:62890"/>
        <dbReference type="EC" id="2.5.1.3"/>
    </reaction>
</comment>
<evidence type="ECO:0000256" key="3">
    <source>
        <dbReference type="ARBA" id="ARBA00004229"/>
    </source>
</evidence>
<gene>
    <name evidence="24" type="ORF">RCOM_0321500</name>
</gene>
<evidence type="ECO:0000259" key="23">
    <source>
        <dbReference type="Pfam" id="PF08543"/>
    </source>
</evidence>
<dbReference type="HAMAP" id="MF_00097">
    <property type="entry name" value="TMP_synthase"/>
    <property type="match status" value="1"/>
</dbReference>
<evidence type="ECO:0000256" key="1">
    <source>
        <dbReference type="ARBA" id="ARBA00000151"/>
    </source>
</evidence>
<dbReference type="CDD" id="cd00564">
    <property type="entry name" value="TMP_TenI"/>
    <property type="match status" value="1"/>
</dbReference>
<keyword evidence="11" id="KW-0067">ATP-binding</keyword>
<keyword evidence="10 24" id="KW-0418">Kinase</keyword>
<keyword evidence="7 24" id="KW-0808">Transferase</keyword>